<dbReference type="Proteomes" id="UP001596074">
    <property type="component" value="Unassembled WGS sequence"/>
</dbReference>
<evidence type="ECO:0000313" key="3">
    <source>
        <dbReference type="EMBL" id="MFC5751525.1"/>
    </source>
</evidence>
<proteinExistence type="predicted"/>
<feature type="domain" description="DUF4132" evidence="2">
    <location>
        <begin position="834"/>
        <end position="1023"/>
    </location>
</feature>
<organism evidence="3 4">
    <name type="scientific">Actinomadura rugatobispora</name>
    <dbReference type="NCBI Taxonomy" id="1994"/>
    <lineage>
        <taxon>Bacteria</taxon>
        <taxon>Bacillati</taxon>
        <taxon>Actinomycetota</taxon>
        <taxon>Actinomycetes</taxon>
        <taxon>Streptosporangiales</taxon>
        <taxon>Thermomonosporaceae</taxon>
        <taxon>Actinomadura</taxon>
    </lineage>
</organism>
<evidence type="ECO:0000256" key="1">
    <source>
        <dbReference type="SAM" id="MobiDB-lite"/>
    </source>
</evidence>
<dbReference type="RefSeq" id="WP_378287450.1">
    <property type="nucleotide sequence ID" value="NZ_JBHSON010000071.1"/>
</dbReference>
<protein>
    <submittedName>
        <fullName evidence="3">DUF4132 domain-containing protein</fullName>
    </submittedName>
</protein>
<dbReference type="InterPro" id="IPR025406">
    <property type="entry name" value="DUF4132"/>
</dbReference>
<evidence type="ECO:0000313" key="4">
    <source>
        <dbReference type="Proteomes" id="UP001596074"/>
    </source>
</evidence>
<dbReference type="Pfam" id="PF13569">
    <property type="entry name" value="DUF4132"/>
    <property type="match status" value="1"/>
</dbReference>
<keyword evidence="4" id="KW-1185">Reference proteome</keyword>
<comment type="caution">
    <text evidence="3">The sequence shown here is derived from an EMBL/GenBank/DDBJ whole genome shotgun (WGS) entry which is preliminary data.</text>
</comment>
<accession>A0ABW1A7N2</accession>
<feature type="region of interest" description="Disordered" evidence="1">
    <location>
        <begin position="421"/>
        <end position="441"/>
    </location>
</feature>
<name>A0ABW1A7N2_9ACTN</name>
<dbReference type="EMBL" id="JBHSON010000071">
    <property type="protein sequence ID" value="MFC5751525.1"/>
    <property type="molecule type" value="Genomic_DNA"/>
</dbReference>
<gene>
    <name evidence="3" type="ORF">ACFPZN_38405</name>
</gene>
<reference evidence="4" key="1">
    <citation type="journal article" date="2019" name="Int. J. Syst. Evol. Microbiol.">
        <title>The Global Catalogue of Microorganisms (GCM) 10K type strain sequencing project: providing services to taxonomists for standard genome sequencing and annotation.</title>
        <authorList>
            <consortium name="The Broad Institute Genomics Platform"/>
            <consortium name="The Broad Institute Genome Sequencing Center for Infectious Disease"/>
            <person name="Wu L."/>
            <person name="Ma J."/>
        </authorList>
    </citation>
    <scope>NUCLEOTIDE SEQUENCE [LARGE SCALE GENOMIC DNA]</scope>
    <source>
        <strain evidence="4">KCTC 42087</strain>
    </source>
</reference>
<sequence length="1116" mass="120630">MEDRLLHDENALVIPDAWLPLLHPRRGGVPVPAPKVSGSVTKRLAAKVAEAAPRIERALSGKKTDPVLAEGARAHLDGTAGPLGAAVVAGLTVTWNRWSMPDPRSAHQFVDGWIAAHGVAFAARAFAELCDLTVGLENYNGRPLSVRRLEAGLQHPWELMERQVGRRVRTFLAAADDTAYGEAEAALEEFGSSPRRRLMAAYLMPSRRDWVEECVAAPPGLTGVEGLRLLLCSATAADLDALGDRLPPRWAGDADDVIWTLAEGAGTRAVPLLARTADEDVQRAAALDALAALPSDESFAALADRLGQQGVRVPLLAAARRFPVRAIHVLARSAEDSPQVADLLTTHLRLFPELPPGLPADVREVAGALTAADAQVEDAPAEALPGLLVDPPWSHREPEAAPVVIKGLSAPGERTVRWAEGERERWASTPGSPGEADDATDWDSRLGEVFGRGPAFPEETLAVVLRAPEEKVRPLLADWSPYNSWEAHEWIRPVAARFEVDALPVLLAIARENSVGNGGLLLPFLDAAVARLMAEWNRRRKITRGVAREWFGRHGVDAVPMLVPAAVGKPGPGRLDAETALRLVASAHGAEAVVSAARTHGGHAAEVVAALLAVDPDAVLSADRPRPPVWAGAHLPPRILLRGRESALPPDATGHLLTMLAASRPDEVHPGVETVRDLCDAASLAEFGWALFEGWRSADMPPEHAWAMQQLGLLGDDDTVRRLTPLIRAWPGESGHHRAVAGLDVLAAIGTDTALLHLHGIAQRVKFKALKARAQEKIAEVAAGLGLGPEQLADRLVPDFGLDADGSLTLDYGPRRFVVGFDEHIKPYVTDEDGKRRKALPKPGVKDDEELASAAYKRFGELKKDVRTVAADQVSRLEAAVVAGRRWTLAEFRGLFVEHPLMWHIARRLVWVAESTAEETGPAETAVTFRIAEDRTFADLDDDVLTLPEACRIGIPHPLHMDERERAAWADVLADYEIVQPFRQLGRSVLALTGEERASGRLTRFEGYTVPVGAVLGLVHRGWDRGVPLDAGGERWISRRVAPDRYVIIDLKYGISVGNVEASGPQTLEHVWIGNRPADYHRGRGTPYTFGELDPVMAAEVLDDLTELTATEGAGR</sequence>
<evidence type="ECO:0000259" key="2">
    <source>
        <dbReference type="Pfam" id="PF13569"/>
    </source>
</evidence>